<reference evidence="3 4" key="1">
    <citation type="submission" date="2015-07" db="EMBL/GenBank/DDBJ databases">
        <title>High-quality genome of monoxenous trypanosomatid Leptomonas pyrrhocoris.</title>
        <authorList>
            <person name="Flegontov P."/>
            <person name="Butenko A."/>
            <person name="Firsov S."/>
            <person name="Vlcek C."/>
            <person name="Logacheva M.D."/>
            <person name="Field M."/>
            <person name="Filatov D."/>
            <person name="Flegontova O."/>
            <person name="Gerasimov E."/>
            <person name="Jackson A.P."/>
            <person name="Kelly S."/>
            <person name="Opperdoes F."/>
            <person name="O'Reilly A."/>
            <person name="Votypka J."/>
            <person name="Yurchenko V."/>
            <person name="Lukes J."/>
        </authorList>
    </citation>
    <scope>NUCLEOTIDE SEQUENCE [LARGE SCALE GENOMIC DNA]</scope>
    <source>
        <strain evidence="3">H10</strain>
    </source>
</reference>
<keyword evidence="2" id="KW-0472">Membrane</keyword>
<proteinExistence type="predicted"/>
<dbReference type="VEuPathDB" id="TriTrypDB:LpyrH10_29_0250"/>
<dbReference type="GeneID" id="26909393"/>
<feature type="transmembrane region" description="Helical" evidence="2">
    <location>
        <begin position="6"/>
        <end position="31"/>
    </location>
</feature>
<evidence type="ECO:0000256" key="2">
    <source>
        <dbReference type="SAM" id="Phobius"/>
    </source>
</evidence>
<keyword evidence="2" id="KW-1133">Transmembrane helix</keyword>
<evidence type="ECO:0000313" key="3">
    <source>
        <dbReference type="EMBL" id="KPA74409.1"/>
    </source>
</evidence>
<feature type="compositionally biased region" description="Polar residues" evidence="1">
    <location>
        <begin position="229"/>
        <end position="238"/>
    </location>
</feature>
<evidence type="ECO:0000256" key="1">
    <source>
        <dbReference type="SAM" id="MobiDB-lite"/>
    </source>
</evidence>
<accession>A0A0M9FRE9</accession>
<feature type="region of interest" description="Disordered" evidence="1">
    <location>
        <begin position="179"/>
        <end position="238"/>
    </location>
</feature>
<gene>
    <name evidence="3" type="ORF">ABB37_09110</name>
</gene>
<protein>
    <submittedName>
        <fullName evidence="3">Uncharacterized protein</fullName>
    </submittedName>
</protein>
<name>A0A0M9FRE9_LEPPY</name>
<dbReference type="RefSeq" id="XP_015652848.1">
    <property type="nucleotide sequence ID" value="XM_015808395.1"/>
</dbReference>
<dbReference type="Proteomes" id="UP000037923">
    <property type="component" value="Unassembled WGS sequence"/>
</dbReference>
<dbReference type="EMBL" id="LGTL01000029">
    <property type="protein sequence ID" value="KPA74409.1"/>
    <property type="molecule type" value="Genomic_DNA"/>
</dbReference>
<dbReference type="PROSITE" id="PS51257">
    <property type="entry name" value="PROKAR_LIPOPROTEIN"/>
    <property type="match status" value="1"/>
</dbReference>
<dbReference type="OrthoDB" id="10639879at2759"/>
<feature type="compositionally biased region" description="Low complexity" evidence="1">
    <location>
        <begin position="180"/>
        <end position="195"/>
    </location>
</feature>
<organism evidence="3 4">
    <name type="scientific">Leptomonas pyrrhocoris</name>
    <name type="common">Firebug parasite</name>
    <dbReference type="NCBI Taxonomy" id="157538"/>
    <lineage>
        <taxon>Eukaryota</taxon>
        <taxon>Discoba</taxon>
        <taxon>Euglenozoa</taxon>
        <taxon>Kinetoplastea</taxon>
        <taxon>Metakinetoplastina</taxon>
        <taxon>Trypanosomatida</taxon>
        <taxon>Trypanosomatidae</taxon>
        <taxon>Leishmaniinae</taxon>
        <taxon>Leptomonas</taxon>
    </lineage>
</organism>
<comment type="caution">
    <text evidence="3">The sequence shown here is derived from an EMBL/GenBank/DDBJ whole genome shotgun (WGS) entry which is preliminary data.</text>
</comment>
<sequence length="238" mass="25969">MRGVSSVVVVALVACWAVFSAFALLLTYLYIEDRLKARRRLASLVAGREERGGGLHRRRRECLPAALPAPDDFSYEDPPLGNVVIKDETTLAAWRLDLVAVVVPVHACDAVHDEEGEAKPHDGQRGPPADREMIELLDTRMFPAEGATHPSHVSIPRDVHASSWGGGYVIVECEVPSPLSATSERSKSSTVSSFSPRDEEMMETDDDAAASAKGPPSQYFRFQPCPSPYGTSQYFVGE</sequence>
<evidence type="ECO:0000313" key="4">
    <source>
        <dbReference type="Proteomes" id="UP000037923"/>
    </source>
</evidence>
<keyword evidence="4" id="KW-1185">Reference proteome</keyword>
<dbReference type="AlphaFoldDB" id="A0A0M9FRE9"/>
<dbReference type="OMA" id="PRDEEMM"/>
<keyword evidence="2" id="KW-0812">Transmembrane</keyword>